<reference evidence="16" key="2">
    <citation type="journal article" date="2013" name="PLoS Genet.">
        <title>Comparative genome structure, secondary metabolite, and effector coding capacity across Cochliobolus pathogens.</title>
        <authorList>
            <person name="Condon B.J."/>
            <person name="Leng Y."/>
            <person name="Wu D."/>
            <person name="Bushley K.E."/>
            <person name="Ohm R.A."/>
            <person name="Otillar R."/>
            <person name="Martin J."/>
            <person name="Schackwitz W."/>
            <person name="Grimwood J."/>
            <person name="MohdZainudin N."/>
            <person name="Xue C."/>
            <person name="Wang R."/>
            <person name="Manning V.A."/>
            <person name="Dhillon B."/>
            <person name="Tu Z.J."/>
            <person name="Steffenson B.J."/>
            <person name="Salamov A."/>
            <person name="Sun H."/>
            <person name="Lowry S."/>
            <person name="LaButti K."/>
            <person name="Han J."/>
            <person name="Copeland A."/>
            <person name="Lindquist E."/>
            <person name="Barry K."/>
            <person name="Schmutz J."/>
            <person name="Baker S.E."/>
            <person name="Ciuffetti L.M."/>
            <person name="Grigoriev I.V."/>
            <person name="Zhong S."/>
            <person name="Turgeon B.G."/>
        </authorList>
    </citation>
    <scope>NUCLEOTIDE SEQUENCE [LARGE SCALE GENOMIC DNA]</scope>
    <source>
        <strain evidence="16">C5 / ATCC 48332 / race O</strain>
    </source>
</reference>
<dbReference type="EMBL" id="KB445571">
    <property type="protein sequence ID" value="EMD95075.1"/>
    <property type="molecule type" value="Genomic_DNA"/>
</dbReference>
<comment type="subcellular location">
    <subcellularLocation>
        <location evidence="2">Endoplasmic reticulum lumen</location>
    </subcellularLocation>
</comment>
<dbReference type="PANTHER" id="PTHR11226:SF0">
    <property type="entry name" value="UDP-GLUCOSE:GLYCOPROTEIN GLUCOSYLTRANSFERASE"/>
    <property type="match status" value="1"/>
</dbReference>
<name>M2TBY9_COCH5</name>
<dbReference type="Pfam" id="PF18402">
    <property type="entry name" value="Thioredoxin_14"/>
    <property type="match status" value="1"/>
</dbReference>
<dbReference type="Pfam" id="PF18400">
    <property type="entry name" value="Thioredoxin_12"/>
    <property type="match status" value="1"/>
</dbReference>
<evidence type="ECO:0000256" key="6">
    <source>
        <dbReference type="ARBA" id="ARBA00022729"/>
    </source>
</evidence>
<dbReference type="InterPro" id="IPR040497">
    <property type="entry name" value="Glyco_transf_24"/>
</dbReference>
<dbReference type="CDD" id="cd06432">
    <property type="entry name" value="GT8_HUGT1_C_like"/>
    <property type="match status" value="1"/>
</dbReference>
<dbReference type="InterPro" id="IPR040693">
    <property type="entry name" value="UGGT_TRXL_1"/>
</dbReference>
<dbReference type="OMA" id="RQTKTRF"/>
<evidence type="ECO:0000256" key="9">
    <source>
        <dbReference type="SAM" id="MobiDB-lite"/>
    </source>
</evidence>
<dbReference type="FunFam" id="3.90.550.10:FF:000065">
    <property type="entry name" value="UDP-glucose:glycoprotein glucosyltransferase, putative"/>
    <property type="match status" value="1"/>
</dbReference>
<keyword evidence="5" id="KW-0808">Transferase</keyword>
<feature type="domain" description="UGGT thioredoxin-like" evidence="12">
    <location>
        <begin position="523"/>
        <end position="767"/>
    </location>
</feature>
<comment type="similarity">
    <text evidence="4">Belongs to the glycosyltransferase 8 family.</text>
</comment>
<feature type="compositionally biased region" description="Basic and acidic residues" evidence="9">
    <location>
        <begin position="30"/>
        <end position="40"/>
    </location>
</feature>
<dbReference type="eggNOG" id="KOG1879">
    <property type="taxonomic scope" value="Eukaryota"/>
</dbReference>
<feature type="domain" description="UGGT thioredoxin-like" evidence="11">
    <location>
        <begin position="386"/>
        <end position="516"/>
    </location>
</feature>
<dbReference type="HOGENOM" id="CLU_002668_1_0_1"/>
<dbReference type="SUPFAM" id="SSF53448">
    <property type="entry name" value="Nucleotide-diphospho-sugar transferases"/>
    <property type="match status" value="1"/>
</dbReference>
<dbReference type="Pfam" id="PF18404">
    <property type="entry name" value="Glyco_transf_24"/>
    <property type="match status" value="1"/>
</dbReference>
<evidence type="ECO:0000259" key="13">
    <source>
        <dbReference type="Pfam" id="PF18403"/>
    </source>
</evidence>
<comment type="pathway">
    <text evidence="3">Protein modification; protein glycosylation.</text>
</comment>
<accession>M2TBY9</accession>
<dbReference type="GO" id="GO:0003980">
    <property type="term" value="F:UDP-glucose:glycoprotein glucosyltransferase activity"/>
    <property type="evidence" value="ECO:0007669"/>
    <property type="project" value="InterPro"/>
</dbReference>
<evidence type="ECO:0000259" key="11">
    <source>
        <dbReference type="Pfam" id="PF18401"/>
    </source>
</evidence>
<reference evidence="15 16" key="1">
    <citation type="journal article" date="2012" name="PLoS Pathog.">
        <title>Diverse lifestyles and strategies of plant pathogenesis encoded in the genomes of eighteen Dothideomycetes fungi.</title>
        <authorList>
            <person name="Ohm R.A."/>
            <person name="Feau N."/>
            <person name="Henrissat B."/>
            <person name="Schoch C.L."/>
            <person name="Horwitz B.A."/>
            <person name="Barry K.W."/>
            <person name="Condon B.J."/>
            <person name="Copeland A.C."/>
            <person name="Dhillon B."/>
            <person name="Glaser F."/>
            <person name="Hesse C.N."/>
            <person name="Kosti I."/>
            <person name="LaButti K."/>
            <person name="Lindquist E.A."/>
            <person name="Lucas S."/>
            <person name="Salamov A.A."/>
            <person name="Bradshaw R.E."/>
            <person name="Ciuffetti L."/>
            <person name="Hamelin R.C."/>
            <person name="Kema G.H.J."/>
            <person name="Lawrence C."/>
            <person name="Scott J.A."/>
            <person name="Spatafora J.W."/>
            <person name="Turgeon B.G."/>
            <person name="de Wit P.J.G.M."/>
            <person name="Zhong S."/>
            <person name="Goodwin S.B."/>
            <person name="Grigoriev I.V."/>
        </authorList>
    </citation>
    <scope>NUCLEOTIDE SEQUENCE [LARGE SCALE GENOMIC DNA]</scope>
    <source>
        <strain evidence="16">C5 / ATCC 48332 / race O</strain>
    </source>
</reference>
<feature type="domain" description="UGGT thioredoxin-like" evidence="10">
    <location>
        <begin position="154"/>
        <end position="335"/>
    </location>
</feature>
<feature type="region of interest" description="Disordered" evidence="9">
    <location>
        <begin position="30"/>
        <end position="53"/>
    </location>
</feature>
<keyword evidence="7" id="KW-0256">Endoplasmic reticulum</keyword>
<dbReference type="GO" id="GO:0051082">
    <property type="term" value="F:unfolded protein binding"/>
    <property type="evidence" value="ECO:0007669"/>
    <property type="project" value="TreeGrafter"/>
</dbReference>
<dbReference type="InterPro" id="IPR009448">
    <property type="entry name" value="UDP-g_GGtrans"/>
</dbReference>
<evidence type="ECO:0000256" key="8">
    <source>
        <dbReference type="ARBA" id="ARBA00023180"/>
    </source>
</evidence>
<dbReference type="STRING" id="701091.M2TBY9"/>
<dbReference type="Pfam" id="PF18401">
    <property type="entry name" value="Thioredoxin_13"/>
    <property type="match status" value="1"/>
</dbReference>
<evidence type="ECO:0000256" key="3">
    <source>
        <dbReference type="ARBA" id="ARBA00004922"/>
    </source>
</evidence>
<dbReference type="Proteomes" id="UP000016936">
    <property type="component" value="Unassembled WGS sequence"/>
</dbReference>
<evidence type="ECO:0000256" key="4">
    <source>
        <dbReference type="ARBA" id="ARBA00006351"/>
    </source>
</evidence>
<dbReference type="Gene3D" id="3.90.550.10">
    <property type="entry name" value="Spore Coat Polysaccharide Biosynthesis Protein SpsA, Chain A"/>
    <property type="match status" value="1"/>
</dbReference>
<evidence type="ECO:0000256" key="1">
    <source>
        <dbReference type="ARBA" id="ARBA00001913"/>
    </source>
</evidence>
<dbReference type="Pfam" id="PF18403">
    <property type="entry name" value="Thioredoxin_15"/>
    <property type="match status" value="1"/>
</dbReference>
<organism evidence="15 16">
    <name type="scientific">Cochliobolus heterostrophus (strain C5 / ATCC 48332 / race O)</name>
    <name type="common">Southern corn leaf blight fungus</name>
    <name type="synonym">Bipolaris maydis</name>
    <dbReference type="NCBI Taxonomy" id="701091"/>
    <lineage>
        <taxon>Eukaryota</taxon>
        <taxon>Fungi</taxon>
        <taxon>Dikarya</taxon>
        <taxon>Ascomycota</taxon>
        <taxon>Pezizomycotina</taxon>
        <taxon>Dothideomycetes</taxon>
        <taxon>Pleosporomycetidae</taxon>
        <taxon>Pleosporales</taxon>
        <taxon>Pleosporineae</taxon>
        <taxon>Pleosporaceae</taxon>
        <taxon>Bipolaris</taxon>
    </lineage>
</organism>
<keyword evidence="6" id="KW-0732">Signal</keyword>
<feature type="domain" description="Glucosyltransferase 24 catalytic" evidence="14">
    <location>
        <begin position="1315"/>
        <end position="1581"/>
    </location>
</feature>
<protein>
    <submittedName>
        <fullName evidence="15">Glycosyltransferase family 24 protein</fullName>
    </submittedName>
</protein>
<evidence type="ECO:0000256" key="7">
    <source>
        <dbReference type="ARBA" id="ARBA00022824"/>
    </source>
</evidence>
<dbReference type="Pfam" id="PF06427">
    <property type="entry name" value="UDP-g_GGTase"/>
    <property type="match status" value="1"/>
</dbReference>
<evidence type="ECO:0000259" key="12">
    <source>
        <dbReference type="Pfam" id="PF18402"/>
    </source>
</evidence>
<keyword evidence="16" id="KW-1185">Reference proteome</keyword>
<sequence>MENTPIKQFVENKENWSKCHGRTRYACRRNDSEAGTDKIRQPHRFGSQPPAVPHAVAPVSPRYVVKTLSRQVPAQEELLSLSEDQQHAGLIKPHPALCSTPYSAFADWIKPGTMRASASVLGAKALFVLAAFRHMGTLASPSINVALQAAFNPAPYLVELLETAAEENATAYYPILDRVAEGYFDDKTTDQELYTAFVDLLHADGHITQPEALASFEFALSVRSAAPRIEAHYQFYNTSVEPSLSAKQTEACDLWVSFHGKQYCSVHLDEPFGDITSERTYQLPFDRILGNSSALPAILYADITAPRFKKWHKTLSTTAKQGKTSYRIRHKPSPKAPTSPLVVNGYGVALQLKRTDYIVIDDRQAAEGDKNAAQKTMETGLNDEEDVADLKPLSKDEVSDLGLKAASFVLQSEDSMNTLLKLVQDFPKYSSIIAAHNASDEFLQGLEKNHNQWLMGGVNFIVVNGLTIPTRDVNPYSLLAHLRRERKLINGFRGQGLSVSEVVSLLSHPAIAQTNAGDSPQRYDFRDAAEGGNVIIWLNDIEKDPAYEDWPTSLQALLQRTFPGQLPSCRRDIHNVIVFADLTSTQDVTTLLDSIFNLIRRGIPLRWGIVPQSGSSEAIEQAKIVYHLLDAYGISAVEVYLQASLDGKKLAQPDQAIFDATVKTSTLLNERTALSFQDVLSSENLGQRIANSKQYVSRLAGEGPQPPILINGVAIPGNEEWLSSLSKRISLDLREIQKAIFEGNFNEDSWVPQHFLAQAASRRNPYIIPEDEKNITLINMAEFENTHSHAYSKMPRVDASESSSKSDWVHITLTADFDSEYGLSLLKSLAEFREANPNVEIVLIHNPVADVEKSGVSQDIFESFSKAGDKLTIDTLLELLAREPSSISFPEESRLFWKAAGPIYETLGIKPGQSSITVNGRHLGPIPEHIKFTKDELEGLVSYEMSKRAEPLSKALDDLGLLNKIESPFNIAKIQSLVALSTISDVPEGIFEQISTIRRSDDEKWNTEHTAIVKGDKDKAVFHIVAAIDPATEVAQKWVPILKTLGDMEGVHLTLYLNPKNNLQELPIKRFYRYVLEARPHFNPDGSVGNLSARFSGIPKEALLNLGMDVPPSWLVAPEESIYDLDNIKLSTIPAGSNVDAVYGLESILIEGHSRDTTNGGQPPRGAEVVLATEKDPHFADTIIMANLGYLQFKANPGFYNIQLKSGRSQQVFNLDSAGPISWAPRPGDETTEIALMSFQGATIFPRLSRKPGQETADVLAPEESLASELVGKGAQKVNQFLGKIGLNFDSEKVLQKGADLLSGKAVKKGTQADINIFSVASGHLYERMLNIMMLSVMKHTKHTVKFWFIEQFLSPSFKSFLPHMAAEYGFEYEMVTYKWPHWLRQQSEKQREIWGYKILFLDVLFPLDLEKVIFVDADQIVRTDMYELVQHNLEGAPYGFTPMGDSRTEMEGFRFWKTGYWANFLRGRPYHISALYVVDLVRFRQLAAGDRLRQQYHALSADPNSLSNLDQDLPNNMQFNLPIHSLPQEWLWCETWCSDEDLAKAKTIDLCNNPQTKEPKLDRARRQIPEWNVYDEEIAALARRVKGEQELAGLVDVQEQEQLREKKEKDAERVVEHNSMWKVTAGDKNKTPFYDPFVL</sequence>
<evidence type="ECO:0000259" key="10">
    <source>
        <dbReference type="Pfam" id="PF18400"/>
    </source>
</evidence>
<dbReference type="GO" id="GO:0036503">
    <property type="term" value="P:ERAD pathway"/>
    <property type="evidence" value="ECO:0007669"/>
    <property type="project" value="TreeGrafter"/>
</dbReference>
<dbReference type="GO" id="GO:0018279">
    <property type="term" value="P:protein N-linked glycosylation via asparagine"/>
    <property type="evidence" value="ECO:0007669"/>
    <property type="project" value="TreeGrafter"/>
</dbReference>
<feature type="domain" description="UDP-glucose:glycoprotein glucosyltransferase thioredoxin-like" evidence="13">
    <location>
        <begin position="779"/>
        <end position="979"/>
    </location>
</feature>
<dbReference type="InterPro" id="IPR040692">
    <property type="entry name" value="UGGT_TRXL_3"/>
</dbReference>
<dbReference type="UniPathway" id="UPA00378"/>
<dbReference type="GO" id="GO:0005788">
    <property type="term" value="C:endoplasmic reticulum lumen"/>
    <property type="evidence" value="ECO:0007669"/>
    <property type="project" value="UniProtKB-SubCell"/>
</dbReference>
<dbReference type="InterPro" id="IPR040525">
    <property type="entry name" value="UGGT_TRXL_4"/>
</dbReference>
<comment type="cofactor">
    <cofactor evidence="1">
        <name>Ca(2+)</name>
        <dbReference type="ChEBI" id="CHEBI:29108"/>
    </cofactor>
</comment>
<evidence type="ECO:0000259" key="14">
    <source>
        <dbReference type="Pfam" id="PF18404"/>
    </source>
</evidence>
<dbReference type="InterPro" id="IPR040694">
    <property type="entry name" value="UGGT_TRXL_2"/>
</dbReference>
<keyword evidence="8" id="KW-0325">Glycoprotein</keyword>
<proteinExistence type="inferred from homology"/>
<dbReference type="OrthoDB" id="27683at2759"/>
<evidence type="ECO:0000256" key="2">
    <source>
        <dbReference type="ARBA" id="ARBA00004319"/>
    </source>
</evidence>
<gene>
    <name evidence="15" type="ORF">COCHEDRAFT_1201528</name>
</gene>
<dbReference type="PANTHER" id="PTHR11226">
    <property type="entry name" value="UDP-GLUCOSE GLYCOPROTEIN:GLUCOSYLTRANSFERASE"/>
    <property type="match status" value="1"/>
</dbReference>
<evidence type="ECO:0000256" key="5">
    <source>
        <dbReference type="ARBA" id="ARBA00022679"/>
    </source>
</evidence>
<evidence type="ECO:0000313" key="15">
    <source>
        <dbReference type="EMBL" id="EMD95075.1"/>
    </source>
</evidence>
<evidence type="ECO:0000313" key="16">
    <source>
        <dbReference type="Proteomes" id="UP000016936"/>
    </source>
</evidence>
<dbReference type="InterPro" id="IPR029044">
    <property type="entry name" value="Nucleotide-diphossugar_trans"/>
</dbReference>